<proteinExistence type="predicted"/>
<protein>
    <submittedName>
        <fullName evidence="1">Uncharacterized protein</fullName>
    </submittedName>
</protein>
<evidence type="ECO:0000313" key="1">
    <source>
        <dbReference type="EMBL" id="RXH54763.1"/>
    </source>
</evidence>
<dbReference type="Proteomes" id="UP000289437">
    <property type="component" value="Unassembled WGS sequence"/>
</dbReference>
<reference evidence="2" key="2">
    <citation type="submission" date="2019-02" db="EMBL/GenBank/DDBJ databases">
        <title>Granulicella sibirica sp. nov., a psychrotolerant acidobacterium isolated from an organic soil layer in forested tundra, West Siberia.</title>
        <authorList>
            <person name="Oshkin I.Y."/>
            <person name="Kulichevskaya I.S."/>
            <person name="Rijpstra W.I.C."/>
            <person name="Sinninghe Damste J.S."/>
            <person name="Rakitin A.L."/>
            <person name="Ravin N.V."/>
            <person name="Dedysh S.N."/>
        </authorList>
    </citation>
    <scope>NUCLEOTIDE SEQUENCE [LARGE SCALE GENOMIC DNA]</scope>
    <source>
        <strain evidence="2">AF10</strain>
    </source>
</reference>
<accession>A0A4Q0SUN7</accession>
<comment type="caution">
    <text evidence="1">The sequence shown here is derived from an EMBL/GenBank/DDBJ whole genome shotgun (WGS) entry which is preliminary data.</text>
</comment>
<dbReference type="AlphaFoldDB" id="A0A4Q0SUN7"/>
<evidence type="ECO:0000313" key="2">
    <source>
        <dbReference type="Proteomes" id="UP000289437"/>
    </source>
</evidence>
<dbReference type="EMBL" id="RDSM01000003">
    <property type="protein sequence ID" value="RXH54763.1"/>
    <property type="molecule type" value="Genomic_DNA"/>
</dbReference>
<gene>
    <name evidence="1" type="ORF">GRAN_3867</name>
</gene>
<reference evidence="1 2" key="1">
    <citation type="submission" date="2018-11" db="EMBL/GenBank/DDBJ databases">
        <authorList>
            <person name="Mardanov A.V."/>
            <person name="Ravin N.V."/>
            <person name="Dedysh S.N."/>
        </authorList>
    </citation>
    <scope>NUCLEOTIDE SEQUENCE [LARGE SCALE GENOMIC DNA]</scope>
    <source>
        <strain evidence="1 2">AF10</strain>
    </source>
</reference>
<organism evidence="1 2">
    <name type="scientific">Granulicella sibirica</name>
    <dbReference type="NCBI Taxonomy" id="2479048"/>
    <lineage>
        <taxon>Bacteria</taxon>
        <taxon>Pseudomonadati</taxon>
        <taxon>Acidobacteriota</taxon>
        <taxon>Terriglobia</taxon>
        <taxon>Terriglobales</taxon>
        <taxon>Acidobacteriaceae</taxon>
        <taxon>Granulicella</taxon>
    </lineage>
</organism>
<name>A0A4Q0SUN7_9BACT</name>
<keyword evidence="2" id="KW-1185">Reference proteome</keyword>
<sequence>MNPFAIVSRILGSILSLSFVLFPGAVPRITPKLYGSRSKKIV</sequence>